<sequence>MNDLLHTKVQGGCLRFHQIATNIRHVCGMLLSLKRYIGRNTVVEWALFHLQMQIQSRRDLLFNISSFSKTNMRKDFERLKNLLSIPPKQRSQHILRQIQFCLKKNRAFQSLRDKTQLELCQHILYQMYETKTLVIKQGHVPCECYIVLSGRLNAVTEVADAKMNATSNTLYEVEEGDFVGDIGLITNKRLISFICKTDVELLVIEKEVFNEILAAKVREQHSSLCSFLRNMPLFSSWPPEKMDLLVHCSLQRNYRAGTTVVLDSTNSSLLVLIKSGRCLIVVELTQKRPSADSGASKNYSSLVERFPTIPFLLEKSDSLYSTFQKPLLPRASYSASIRTVPNQIYVRPRPQTVGPSALLRNRKEPCDLGLKDKRHSEDKRSFQPQATELSYNTHTRTSFISVGTLEKGGIFGLTETMIKSSDLRFSLGLTETMMKSSDLRFSLISEGAECIFIPKKLFHAEAPTKSRHVAQELINSFPTENKIRSYYASHRTWTAYKNKIIGQQLTRAVKR</sequence>
<proteinExistence type="predicted"/>
<protein>
    <recommendedName>
        <fullName evidence="1">Cyclic nucleotide-binding domain-containing protein</fullName>
    </recommendedName>
</protein>
<name>A0AAD1SF07_PELCU</name>
<dbReference type="PANTHER" id="PTHR23011:SF41">
    <property type="entry name" value="CYCLIC NUCLEOTIDE-BINDING DOMAIN-CONTAINING PROTEIN"/>
    <property type="match status" value="1"/>
</dbReference>
<organism evidence="2 3">
    <name type="scientific">Pelobates cultripes</name>
    <name type="common">Western spadefoot toad</name>
    <dbReference type="NCBI Taxonomy" id="61616"/>
    <lineage>
        <taxon>Eukaryota</taxon>
        <taxon>Metazoa</taxon>
        <taxon>Chordata</taxon>
        <taxon>Craniata</taxon>
        <taxon>Vertebrata</taxon>
        <taxon>Euteleostomi</taxon>
        <taxon>Amphibia</taxon>
        <taxon>Batrachia</taxon>
        <taxon>Anura</taxon>
        <taxon>Pelobatoidea</taxon>
        <taxon>Pelobatidae</taxon>
        <taxon>Pelobates</taxon>
    </lineage>
</organism>
<gene>
    <name evidence="2" type="ORF">PECUL_23A045267</name>
</gene>
<feature type="domain" description="Cyclic nucleotide-binding" evidence="1">
    <location>
        <begin position="107"/>
        <end position="230"/>
    </location>
</feature>
<dbReference type="InterPro" id="IPR014710">
    <property type="entry name" value="RmlC-like_jellyroll"/>
</dbReference>
<dbReference type="AlphaFoldDB" id="A0AAD1SF07"/>
<evidence type="ECO:0000313" key="3">
    <source>
        <dbReference type="Proteomes" id="UP001295444"/>
    </source>
</evidence>
<dbReference type="InterPro" id="IPR018490">
    <property type="entry name" value="cNMP-bd_dom_sf"/>
</dbReference>
<dbReference type="EMBL" id="OW240917">
    <property type="protein sequence ID" value="CAH2300222.1"/>
    <property type="molecule type" value="Genomic_DNA"/>
</dbReference>
<dbReference type="Gene3D" id="2.60.120.10">
    <property type="entry name" value="Jelly Rolls"/>
    <property type="match status" value="2"/>
</dbReference>
<dbReference type="PROSITE" id="PS50042">
    <property type="entry name" value="CNMP_BINDING_3"/>
    <property type="match status" value="1"/>
</dbReference>
<reference evidence="2" key="1">
    <citation type="submission" date="2022-03" db="EMBL/GenBank/DDBJ databases">
        <authorList>
            <person name="Alioto T."/>
            <person name="Alioto T."/>
            <person name="Gomez Garrido J."/>
        </authorList>
    </citation>
    <scope>NUCLEOTIDE SEQUENCE</scope>
</reference>
<dbReference type="SMART" id="SM00100">
    <property type="entry name" value="cNMP"/>
    <property type="match status" value="1"/>
</dbReference>
<evidence type="ECO:0000313" key="2">
    <source>
        <dbReference type="EMBL" id="CAH2300222.1"/>
    </source>
</evidence>
<keyword evidence="3" id="KW-1185">Reference proteome</keyword>
<dbReference type="PANTHER" id="PTHR23011">
    <property type="entry name" value="CYCLIC NUCLEOTIDE-BINDING DOMAIN CONTAINING PROTEIN"/>
    <property type="match status" value="1"/>
</dbReference>
<accession>A0AAD1SF07</accession>
<dbReference type="InterPro" id="IPR000595">
    <property type="entry name" value="cNMP-bd_dom"/>
</dbReference>
<dbReference type="Proteomes" id="UP001295444">
    <property type="component" value="Chromosome 06"/>
</dbReference>
<dbReference type="Pfam" id="PF00027">
    <property type="entry name" value="cNMP_binding"/>
    <property type="match status" value="1"/>
</dbReference>
<evidence type="ECO:0000259" key="1">
    <source>
        <dbReference type="PROSITE" id="PS50042"/>
    </source>
</evidence>
<dbReference type="SUPFAM" id="SSF51206">
    <property type="entry name" value="cAMP-binding domain-like"/>
    <property type="match status" value="2"/>
</dbReference>
<dbReference type="CDD" id="cd00038">
    <property type="entry name" value="CAP_ED"/>
    <property type="match status" value="1"/>
</dbReference>